<name>A0A3M0GNL3_9ACTN</name>
<dbReference type="Proteomes" id="UP000275256">
    <property type="component" value="Unassembled WGS sequence"/>
</dbReference>
<proteinExistence type="predicted"/>
<reference evidence="2 3" key="1">
    <citation type="submission" date="2018-10" db="EMBL/GenBank/DDBJ databases">
        <title>Tessaracoccus antarcticuss sp. nov., isolated from sediment.</title>
        <authorList>
            <person name="Zhou L.Y."/>
            <person name="Du Z.J."/>
        </authorList>
    </citation>
    <scope>NUCLEOTIDE SEQUENCE [LARGE SCALE GENOMIC DNA]</scope>
    <source>
        <strain evidence="2 3">JDX10</strain>
    </source>
</reference>
<comment type="caution">
    <text evidence="2">The sequence shown here is derived from an EMBL/GenBank/DDBJ whole genome shotgun (WGS) entry which is preliminary data.</text>
</comment>
<evidence type="ECO:0000256" key="1">
    <source>
        <dbReference type="SAM" id="SignalP"/>
    </source>
</evidence>
<feature type="signal peptide" evidence="1">
    <location>
        <begin position="1"/>
        <end position="28"/>
    </location>
</feature>
<dbReference type="RefSeq" id="WP_121901995.1">
    <property type="nucleotide sequence ID" value="NZ_REFW01000003.1"/>
</dbReference>
<accession>A0A3M0GNL3</accession>
<organism evidence="2 3">
    <name type="scientific">Tessaracoccus antarcticus</name>
    <dbReference type="NCBI Taxonomy" id="2479848"/>
    <lineage>
        <taxon>Bacteria</taxon>
        <taxon>Bacillati</taxon>
        <taxon>Actinomycetota</taxon>
        <taxon>Actinomycetes</taxon>
        <taxon>Propionibacteriales</taxon>
        <taxon>Propionibacteriaceae</taxon>
        <taxon>Tessaracoccus</taxon>
    </lineage>
</organism>
<evidence type="ECO:0000313" key="2">
    <source>
        <dbReference type="EMBL" id="RMB58876.1"/>
    </source>
</evidence>
<protein>
    <recommendedName>
        <fullName evidence="4">DUF3558 domain-containing protein</fullName>
    </recommendedName>
</protein>
<gene>
    <name evidence="2" type="ORF">EAX62_12220</name>
</gene>
<evidence type="ECO:0008006" key="4">
    <source>
        <dbReference type="Google" id="ProtNLM"/>
    </source>
</evidence>
<keyword evidence="1" id="KW-0732">Signal</keyword>
<dbReference type="EMBL" id="REFW01000003">
    <property type="protein sequence ID" value="RMB58876.1"/>
    <property type="molecule type" value="Genomic_DNA"/>
</dbReference>
<feature type="chain" id="PRO_5018216201" description="DUF3558 domain-containing protein" evidence="1">
    <location>
        <begin position="29"/>
        <end position="298"/>
    </location>
</feature>
<dbReference type="AlphaFoldDB" id="A0A3M0GNL3"/>
<sequence length="298" mass="33583">MKLQARTLAATIVAALVAILAPALPAHADVPPVNRVSCPSAAEINKLRPADSTEPPLAYGVQPAPYLCIYRFKTTANVPPTLEFGLNSYTLKPDTIEYYYEQERLGLLSNVQPLPELSSYAFSFADPQGFTVVTWQFSPGSLAYANLQFSWMIAAQVPIAKLFKPMMEVYTIPGERTVNGRQWRTTCEPYSSTWRCRTEIFATTIKKTPTGFESVKGWAFNSLTYRWSDRALWVNNPLGKTGQWTSTDGRQWRTECDTTKTGRGACRSYILTTVYDRQGGKYTQSNKWVFNNQVLFTY</sequence>
<keyword evidence="3" id="KW-1185">Reference proteome</keyword>
<dbReference type="OrthoDB" id="3724831at2"/>
<evidence type="ECO:0000313" key="3">
    <source>
        <dbReference type="Proteomes" id="UP000275256"/>
    </source>
</evidence>